<gene>
    <name evidence="1" type="ORF">AB0I59_07790</name>
</gene>
<reference evidence="1 2" key="1">
    <citation type="submission" date="2024-06" db="EMBL/GenBank/DDBJ databases">
        <title>The Natural Products Discovery Center: Release of the First 8490 Sequenced Strains for Exploring Actinobacteria Biosynthetic Diversity.</title>
        <authorList>
            <person name="Kalkreuter E."/>
            <person name="Kautsar S.A."/>
            <person name="Yang D."/>
            <person name="Bader C.D."/>
            <person name="Teijaro C.N."/>
            <person name="Fluegel L."/>
            <person name="Davis C.M."/>
            <person name="Simpson J.R."/>
            <person name="Lauterbach L."/>
            <person name="Steele A.D."/>
            <person name="Gui C."/>
            <person name="Meng S."/>
            <person name="Li G."/>
            <person name="Viehrig K."/>
            <person name="Ye F."/>
            <person name="Su P."/>
            <person name="Kiefer A.F."/>
            <person name="Nichols A."/>
            <person name="Cepeda A.J."/>
            <person name="Yan W."/>
            <person name="Fan B."/>
            <person name="Jiang Y."/>
            <person name="Adhikari A."/>
            <person name="Zheng C.-J."/>
            <person name="Schuster L."/>
            <person name="Cowan T.M."/>
            <person name="Smanski M.J."/>
            <person name="Chevrette M.G."/>
            <person name="De Carvalho L.P.S."/>
            <person name="Shen B."/>
        </authorList>
    </citation>
    <scope>NUCLEOTIDE SEQUENCE [LARGE SCALE GENOMIC DNA]</scope>
    <source>
        <strain evidence="1 2">NPDC050100</strain>
    </source>
</reference>
<dbReference type="Proteomes" id="UP001551675">
    <property type="component" value="Unassembled WGS sequence"/>
</dbReference>
<proteinExistence type="predicted"/>
<evidence type="ECO:0000313" key="1">
    <source>
        <dbReference type="EMBL" id="MEV0968520.1"/>
    </source>
</evidence>
<comment type="caution">
    <text evidence="1">The sequence shown here is derived from an EMBL/GenBank/DDBJ whole genome shotgun (WGS) entry which is preliminary data.</text>
</comment>
<dbReference type="EMBL" id="JBFALK010000003">
    <property type="protein sequence ID" value="MEV0968520.1"/>
    <property type="molecule type" value="Genomic_DNA"/>
</dbReference>
<keyword evidence="2" id="KW-1185">Reference proteome</keyword>
<sequence>MPLQPPDVPVFPARYGPSPADFDAWLRDPISFLTAPPVCSVRRAAAQAIPSGVWTTIQFDTVDEDNYSGWNAGSYRYAATAPGWYIVTVKAAANVAAAGTTHALLPGIVTTGILYQGNESWQVTQDGAGMVTTQQFVYLAPGIDYVQGQMYIASAALNTPTPNGQQCTMDICWWSV</sequence>
<accession>A0ABV3GA67</accession>
<evidence type="ECO:0000313" key="2">
    <source>
        <dbReference type="Proteomes" id="UP001551675"/>
    </source>
</evidence>
<organism evidence="1 2">
    <name type="scientific">Microtetraspora glauca</name>
    <dbReference type="NCBI Taxonomy" id="1996"/>
    <lineage>
        <taxon>Bacteria</taxon>
        <taxon>Bacillati</taxon>
        <taxon>Actinomycetota</taxon>
        <taxon>Actinomycetes</taxon>
        <taxon>Streptosporangiales</taxon>
        <taxon>Streptosporangiaceae</taxon>
        <taxon>Microtetraspora</taxon>
    </lineage>
</organism>
<protein>
    <submittedName>
        <fullName evidence="1">Uncharacterized protein</fullName>
    </submittedName>
</protein>
<name>A0ABV3GA67_MICGL</name>
<dbReference type="RefSeq" id="WP_358131274.1">
    <property type="nucleotide sequence ID" value="NZ_JBFALK010000003.1"/>
</dbReference>